<sequence length="115" mass="12386">MGLASRQATAQGMPGDVSPAGPHDQWVVAAISGRRLRSPLSTLFARLDSFSTPDNGTWLPVVCNGSYSTGSTHWQYNLNRIAAGAGRANAAIIIESKRKSQHPESLLLRRANESR</sequence>
<reference evidence="2" key="1">
    <citation type="submission" date="2016-09" db="EMBL/GenBank/DDBJ databases">
        <title>The Complete Genome of Burkholderia sprentiae wsm5005.</title>
        <authorList>
            <person name="De Meyer S."/>
            <person name="Wang P."/>
            <person name="Terpolilli J."/>
        </authorList>
    </citation>
    <scope>NUCLEOTIDE SEQUENCE [LARGE SCALE GENOMIC DNA]</scope>
    <source>
        <strain evidence="2">WSM5005</strain>
    </source>
</reference>
<dbReference type="OrthoDB" id="10000611at2"/>
<dbReference type="AlphaFoldDB" id="A0A8F4KJ38"/>
<keyword evidence="3" id="KW-1185">Reference proteome</keyword>
<gene>
    <name evidence="2" type="ORF">BJG93_35600</name>
</gene>
<proteinExistence type="predicted"/>
<evidence type="ECO:0000256" key="1">
    <source>
        <dbReference type="SAM" id="MobiDB-lite"/>
    </source>
</evidence>
<name>A0A8F4KJ38_9BURK</name>
<evidence type="ECO:0000313" key="3">
    <source>
        <dbReference type="Proteomes" id="UP000179860"/>
    </source>
</evidence>
<protein>
    <submittedName>
        <fullName evidence="2">Uncharacterized protein</fullName>
    </submittedName>
</protein>
<dbReference type="Proteomes" id="UP000179860">
    <property type="component" value="Chromosome 2"/>
</dbReference>
<feature type="compositionally biased region" description="Polar residues" evidence="1">
    <location>
        <begin position="1"/>
        <end position="10"/>
    </location>
</feature>
<dbReference type="KEGG" id="pspw:BJG93_35600"/>
<dbReference type="EMBL" id="CP017562">
    <property type="protein sequence ID" value="QXE07287.1"/>
    <property type="molecule type" value="Genomic_DNA"/>
</dbReference>
<dbReference type="RefSeq" id="WP_154671748.1">
    <property type="nucleotide sequence ID" value="NZ_CP017562.2"/>
</dbReference>
<accession>A0A8F4KJ38</accession>
<evidence type="ECO:0000313" key="2">
    <source>
        <dbReference type="EMBL" id="QXE07287.1"/>
    </source>
</evidence>
<feature type="region of interest" description="Disordered" evidence="1">
    <location>
        <begin position="1"/>
        <end position="22"/>
    </location>
</feature>
<organism evidence="2 3">
    <name type="scientific">Paraburkholderia sprentiae WSM5005</name>
    <dbReference type="NCBI Taxonomy" id="754502"/>
    <lineage>
        <taxon>Bacteria</taxon>
        <taxon>Pseudomonadati</taxon>
        <taxon>Pseudomonadota</taxon>
        <taxon>Betaproteobacteria</taxon>
        <taxon>Burkholderiales</taxon>
        <taxon>Burkholderiaceae</taxon>
        <taxon>Paraburkholderia</taxon>
    </lineage>
</organism>